<gene>
    <name evidence="2" type="ORF">GWO68_05570</name>
</gene>
<evidence type="ECO:0000313" key="2">
    <source>
        <dbReference type="EMBL" id="NDK55378.1"/>
    </source>
</evidence>
<dbReference type="PANTHER" id="PTHR40254">
    <property type="entry name" value="BLR0577 PROTEIN"/>
    <property type="match status" value="1"/>
</dbReference>
<reference evidence="2 3" key="1">
    <citation type="submission" date="2020-01" db="EMBL/GenBank/DDBJ databases">
        <authorList>
            <person name="Kim M.K."/>
        </authorList>
    </citation>
    <scope>NUCLEOTIDE SEQUENCE [LARGE SCALE GENOMIC DNA]</scope>
    <source>
        <strain evidence="2 3">BT213</strain>
    </source>
</reference>
<evidence type="ECO:0000259" key="1">
    <source>
        <dbReference type="Pfam" id="PF13454"/>
    </source>
</evidence>
<dbReference type="AlphaFoldDB" id="A0A6B2GZU4"/>
<dbReference type="Gene3D" id="3.50.50.60">
    <property type="entry name" value="FAD/NAD(P)-binding domain"/>
    <property type="match status" value="1"/>
</dbReference>
<name>A0A6B2GZU4_9BACT</name>
<dbReference type="InterPro" id="IPR036188">
    <property type="entry name" value="FAD/NAD-bd_sf"/>
</dbReference>
<dbReference type="Proteomes" id="UP000478546">
    <property type="component" value="Unassembled WGS sequence"/>
</dbReference>
<keyword evidence="3" id="KW-1185">Reference proteome</keyword>
<dbReference type="SUPFAM" id="SSF51905">
    <property type="entry name" value="FAD/NAD(P)-binding domain"/>
    <property type="match status" value="1"/>
</dbReference>
<dbReference type="InterPro" id="IPR038732">
    <property type="entry name" value="HpyO/CreE_NAD-binding"/>
</dbReference>
<organism evidence="2 3">
    <name type="scientific">Pontibacter fetidus</name>
    <dbReference type="NCBI Taxonomy" id="2700082"/>
    <lineage>
        <taxon>Bacteria</taxon>
        <taxon>Pseudomonadati</taxon>
        <taxon>Bacteroidota</taxon>
        <taxon>Cytophagia</taxon>
        <taxon>Cytophagales</taxon>
        <taxon>Hymenobacteraceae</taxon>
        <taxon>Pontibacter</taxon>
    </lineage>
</organism>
<comment type="caution">
    <text evidence="2">The sequence shown here is derived from an EMBL/GenBank/DDBJ whole genome shotgun (WGS) entry which is preliminary data.</text>
</comment>
<feature type="domain" description="FAD-dependent urate hydroxylase HpyO/Asp monooxygenase CreE-like FAD/NAD(P)-binding" evidence="1">
    <location>
        <begin position="4"/>
        <end position="160"/>
    </location>
</feature>
<evidence type="ECO:0000313" key="3">
    <source>
        <dbReference type="Proteomes" id="UP000478546"/>
    </source>
</evidence>
<dbReference type="RefSeq" id="WP_162345428.1">
    <property type="nucleotide sequence ID" value="NZ_JAAEAA010000005.1"/>
</dbReference>
<dbReference type="InterPro" id="IPR052189">
    <property type="entry name" value="L-asp_N-monooxygenase_NS-form"/>
</dbReference>
<protein>
    <submittedName>
        <fullName evidence="2">FAD-dependent oxidoreductase</fullName>
    </submittedName>
</protein>
<dbReference type="Pfam" id="PF13454">
    <property type="entry name" value="NAD_binding_9"/>
    <property type="match status" value="1"/>
</dbReference>
<dbReference type="EMBL" id="JAAEAA010000005">
    <property type="protein sequence ID" value="NDK55378.1"/>
    <property type="molecule type" value="Genomic_DNA"/>
</dbReference>
<proteinExistence type="predicted"/>
<dbReference type="PANTHER" id="PTHR40254:SF1">
    <property type="entry name" value="BLR0577 PROTEIN"/>
    <property type="match status" value="1"/>
</dbReference>
<sequence>MTFAIIGAGLSGTLTAIQLLRSAVNPTTIYLIEQDRYRVNKGIAYSSQLNFQPLNVPAAAMSIFPDQPLDFYNWLTQHQHHYKADLRTEVTPHDFIPRFIFGDYLKARFREAVAAAAVSVKVVTLFDEAVALKKQNGSFKVSFKNTKAILANSVVLALGNFPPGQLPIPNQSFYKSSHYFASPWSAKVLSGLKPDDALLLIGSSLTMVDLAGSLAAQGHKGKIYVVSRHGLLPQPFDVNTPPYPPFKIPLYICSSALEVFRYIRKEIKAAVAQGYTWRSVLDAMRNDLPTIWQAFTWQEKKRFLRHIRPYWEVHRHRMPASSAILLNELQAKGQLEVIAANIVDMQEETQTAKVILKKSMDAAPLNVHVNRVINCTGPLADYTKIKLPLIQQMLVDGLLTPDELRLGLQTDAYGTVIGSNNLPVTGIYTLGPPRKAMLYESTALREIRQQALELSQRLLQETKPFLNPDILSVP</sequence>
<accession>A0A6B2GZU4</accession>